<feature type="non-terminal residue" evidence="1">
    <location>
        <position position="1"/>
    </location>
</feature>
<evidence type="ECO:0000313" key="1">
    <source>
        <dbReference type="EMBL" id="CAK5275123.1"/>
    </source>
</evidence>
<protein>
    <submittedName>
        <fullName evidence="1">Uncharacterized protein</fullName>
    </submittedName>
</protein>
<dbReference type="Proteomes" id="UP001295794">
    <property type="component" value="Unassembled WGS sequence"/>
</dbReference>
<sequence length="75" mass="8783">MLYQQNFEKTHEEKMPAFLLIVSIHSILDPMRNDFFSQSITPQIVPTRFSIVVSMGKPYSSEYRTLELSKGKSWK</sequence>
<gene>
    <name evidence="1" type="ORF">MYCIT1_LOCUS22709</name>
</gene>
<accession>A0AAD2Q4F3</accession>
<dbReference type="EMBL" id="CAVNYO010000405">
    <property type="protein sequence ID" value="CAK5275123.1"/>
    <property type="molecule type" value="Genomic_DNA"/>
</dbReference>
<organism evidence="1 2">
    <name type="scientific">Mycena citricolor</name>
    <dbReference type="NCBI Taxonomy" id="2018698"/>
    <lineage>
        <taxon>Eukaryota</taxon>
        <taxon>Fungi</taxon>
        <taxon>Dikarya</taxon>
        <taxon>Basidiomycota</taxon>
        <taxon>Agaricomycotina</taxon>
        <taxon>Agaricomycetes</taxon>
        <taxon>Agaricomycetidae</taxon>
        <taxon>Agaricales</taxon>
        <taxon>Marasmiineae</taxon>
        <taxon>Mycenaceae</taxon>
        <taxon>Mycena</taxon>
    </lineage>
</organism>
<comment type="caution">
    <text evidence="1">The sequence shown here is derived from an EMBL/GenBank/DDBJ whole genome shotgun (WGS) entry which is preliminary data.</text>
</comment>
<keyword evidence="2" id="KW-1185">Reference proteome</keyword>
<dbReference type="AlphaFoldDB" id="A0AAD2Q4F3"/>
<evidence type="ECO:0000313" key="2">
    <source>
        <dbReference type="Proteomes" id="UP001295794"/>
    </source>
</evidence>
<reference evidence="1" key="1">
    <citation type="submission" date="2023-11" db="EMBL/GenBank/DDBJ databases">
        <authorList>
            <person name="De Vega J J."/>
            <person name="De Vega J J."/>
        </authorList>
    </citation>
    <scope>NUCLEOTIDE SEQUENCE</scope>
</reference>
<name>A0AAD2Q4F3_9AGAR</name>
<proteinExistence type="predicted"/>